<dbReference type="PANTHER" id="PTHR24248">
    <property type="entry name" value="ADRENERGIC RECEPTOR-RELATED G-PROTEIN COUPLED RECEPTOR"/>
    <property type="match status" value="1"/>
</dbReference>
<evidence type="ECO:0000256" key="9">
    <source>
        <dbReference type="ARBA" id="ARBA00023224"/>
    </source>
</evidence>
<proteinExistence type="predicted"/>
<evidence type="ECO:0000313" key="13">
    <source>
        <dbReference type="EMBL" id="PVD35114.1"/>
    </source>
</evidence>
<keyword evidence="4 11" id="KW-1133">Transmembrane helix</keyword>
<keyword evidence="9" id="KW-0807">Transducer</keyword>
<dbReference type="Gene3D" id="1.20.1070.10">
    <property type="entry name" value="Rhodopsin 7-helix transmembrane proteins"/>
    <property type="match status" value="2"/>
</dbReference>
<dbReference type="EMBL" id="PZQS01000003">
    <property type="protein sequence ID" value="PVD35114.1"/>
    <property type="molecule type" value="Genomic_DNA"/>
</dbReference>
<keyword evidence="14" id="KW-1185">Reference proteome</keyword>
<name>A0A2T7PNV7_POMCA</name>
<dbReference type="Pfam" id="PF00001">
    <property type="entry name" value="7tm_1"/>
    <property type="match status" value="2"/>
</dbReference>
<evidence type="ECO:0000256" key="5">
    <source>
        <dbReference type="ARBA" id="ARBA00023040"/>
    </source>
</evidence>
<evidence type="ECO:0000256" key="11">
    <source>
        <dbReference type="SAM" id="Phobius"/>
    </source>
</evidence>
<evidence type="ECO:0000313" key="14">
    <source>
        <dbReference type="Proteomes" id="UP000245119"/>
    </source>
</evidence>
<evidence type="ECO:0000256" key="1">
    <source>
        <dbReference type="ARBA" id="ARBA00004651"/>
    </source>
</evidence>
<comment type="subcellular location">
    <subcellularLocation>
        <location evidence="1">Cell membrane</location>
        <topology evidence="1">Multi-pass membrane protein</topology>
    </subcellularLocation>
</comment>
<dbReference type="PANTHER" id="PTHR24248:SF199">
    <property type="entry name" value="IP13425P-RELATED"/>
    <property type="match status" value="1"/>
</dbReference>
<feature type="transmembrane region" description="Helical" evidence="11">
    <location>
        <begin position="193"/>
        <end position="211"/>
    </location>
</feature>
<dbReference type="GO" id="GO:0071880">
    <property type="term" value="P:adenylate cyclase-activating adrenergic receptor signaling pathway"/>
    <property type="evidence" value="ECO:0007669"/>
    <property type="project" value="TreeGrafter"/>
</dbReference>
<feature type="transmembrane region" description="Helical" evidence="11">
    <location>
        <begin position="153"/>
        <end position="173"/>
    </location>
</feature>
<keyword evidence="2" id="KW-1003">Cell membrane</keyword>
<feature type="transmembrane region" description="Helical" evidence="11">
    <location>
        <begin position="113"/>
        <end position="141"/>
    </location>
</feature>
<keyword evidence="7" id="KW-1015">Disulfide bond</keyword>
<evidence type="ECO:0000256" key="6">
    <source>
        <dbReference type="ARBA" id="ARBA00023136"/>
    </source>
</evidence>
<evidence type="ECO:0000256" key="7">
    <source>
        <dbReference type="ARBA" id="ARBA00023157"/>
    </source>
</evidence>
<dbReference type="PROSITE" id="PS50262">
    <property type="entry name" value="G_PROTEIN_RECEP_F1_2"/>
    <property type="match status" value="1"/>
</dbReference>
<dbReference type="GO" id="GO:0004993">
    <property type="term" value="F:G protein-coupled serotonin receptor activity"/>
    <property type="evidence" value="ECO:0007669"/>
    <property type="project" value="UniProtKB-ARBA"/>
</dbReference>
<keyword evidence="5" id="KW-0297">G-protein coupled receptor</keyword>
<dbReference type="InterPro" id="IPR000276">
    <property type="entry name" value="GPCR_Rhodpsn"/>
</dbReference>
<dbReference type="GO" id="GO:0005886">
    <property type="term" value="C:plasma membrane"/>
    <property type="evidence" value="ECO:0007669"/>
    <property type="project" value="UniProtKB-SubCell"/>
</dbReference>
<dbReference type="OrthoDB" id="10071887at2759"/>
<organism evidence="13 14">
    <name type="scientific">Pomacea canaliculata</name>
    <name type="common">Golden apple snail</name>
    <dbReference type="NCBI Taxonomy" id="400727"/>
    <lineage>
        <taxon>Eukaryota</taxon>
        <taxon>Metazoa</taxon>
        <taxon>Spiralia</taxon>
        <taxon>Lophotrochozoa</taxon>
        <taxon>Mollusca</taxon>
        <taxon>Gastropoda</taxon>
        <taxon>Caenogastropoda</taxon>
        <taxon>Architaenioglossa</taxon>
        <taxon>Ampullarioidea</taxon>
        <taxon>Ampullariidae</taxon>
        <taxon>Pomacea</taxon>
    </lineage>
</organism>
<reference evidence="13 14" key="1">
    <citation type="submission" date="2018-04" db="EMBL/GenBank/DDBJ databases">
        <title>The genome of golden apple snail Pomacea canaliculata provides insight into stress tolerance and invasive adaptation.</title>
        <authorList>
            <person name="Liu C."/>
            <person name="Liu B."/>
            <person name="Ren Y."/>
            <person name="Zhang Y."/>
            <person name="Wang H."/>
            <person name="Li S."/>
            <person name="Jiang F."/>
            <person name="Yin L."/>
            <person name="Zhang G."/>
            <person name="Qian W."/>
            <person name="Fan W."/>
        </authorList>
    </citation>
    <scope>NUCLEOTIDE SEQUENCE [LARGE SCALE GENOMIC DNA]</scope>
    <source>
        <strain evidence="13">SZHN2017</strain>
        <tissue evidence="13">Muscle</tissue>
    </source>
</reference>
<feature type="compositionally biased region" description="Polar residues" evidence="10">
    <location>
        <begin position="452"/>
        <end position="461"/>
    </location>
</feature>
<comment type="caution">
    <text evidence="13">The sequence shown here is derived from an EMBL/GenBank/DDBJ whole genome shotgun (WGS) entry which is preliminary data.</text>
</comment>
<dbReference type="Proteomes" id="UP000245119">
    <property type="component" value="Linkage Group LG3"/>
</dbReference>
<evidence type="ECO:0000256" key="3">
    <source>
        <dbReference type="ARBA" id="ARBA00022692"/>
    </source>
</evidence>
<protein>
    <recommendedName>
        <fullName evidence="12">G-protein coupled receptors family 1 profile domain-containing protein</fullName>
    </recommendedName>
</protein>
<sequence length="595" mass="65723">MFTWNTEDVCVLPLIGSHARKPAPPGQFLLLPSFVLVDSSAVLASVVTSGGSRNKPAPKFAGYSGNQIIQIRSISPEMLKFNMSPSYTLVDANATNGFFRSVPSWTTAPSRGYLHLLMAAAGMVTLTLTAVIANLLVILIFVKHRRLRRCKNVYLVGLSLADLGVGLVMPVALADEMLQDWAPSGVGCKCYLVIRDSLLFISLLSVVQVSVDRWWSTHRPFNYRVRQSKSMAATVVAVTWATTFVIHIPITGLYDLIHILVAEPANWKGPDEDRHFAGRVNGPGSVVPQTQRTRSVQSGSGKQFCNLITSVLCLGLQAQPRFRGGPDGVPISQRKMAKVRRSISGIDTVLFTLLKASSSDSECNASGSAEENHMDILRAQRLDRRLSRLSPAPLNRRHTMSQIVLPGMSYSPCFASSPRQSRPLRRRVSLQDCLQSSGYSSSLQVPRRKSHGLTQSLSDSLLPTSRRQSRDDLARDLLLKQDKKAACFLGMLQAVLFVCWTPVTVVTIVNAATESSVVPAWVDSASLWVLLSNSAINPFLYGLLNSEFSKVVKHWFKIKGSKRGRLKTALRKFSMHIAWELEKNMEQTTFETVRE</sequence>
<keyword evidence="8" id="KW-0675">Receptor</keyword>
<evidence type="ECO:0000256" key="2">
    <source>
        <dbReference type="ARBA" id="ARBA00022475"/>
    </source>
</evidence>
<evidence type="ECO:0000256" key="4">
    <source>
        <dbReference type="ARBA" id="ARBA00022989"/>
    </source>
</evidence>
<accession>A0A2T7PNV7</accession>
<dbReference type="GO" id="GO:0043410">
    <property type="term" value="P:positive regulation of MAPK cascade"/>
    <property type="evidence" value="ECO:0007669"/>
    <property type="project" value="TreeGrafter"/>
</dbReference>
<dbReference type="PRINTS" id="PR00237">
    <property type="entry name" value="GPCRRHODOPSN"/>
</dbReference>
<feature type="region of interest" description="Disordered" evidence="10">
    <location>
        <begin position="441"/>
        <end position="461"/>
    </location>
</feature>
<dbReference type="InterPro" id="IPR017452">
    <property type="entry name" value="GPCR_Rhodpsn_7TM"/>
</dbReference>
<evidence type="ECO:0000256" key="10">
    <source>
        <dbReference type="SAM" id="MobiDB-lite"/>
    </source>
</evidence>
<keyword evidence="6 11" id="KW-0472">Membrane</keyword>
<gene>
    <name evidence="13" type="ORF">C0Q70_06395</name>
</gene>
<evidence type="ECO:0000256" key="8">
    <source>
        <dbReference type="ARBA" id="ARBA00023170"/>
    </source>
</evidence>
<evidence type="ECO:0000259" key="12">
    <source>
        <dbReference type="PROSITE" id="PS50262"/>
    </source>
</evidence>
<dbReference type="SUPFAM" id="SSF81321">
    <property type="entry name" value="Family A G protein-coupled receptor-like"/>
    <property type="match status" value="2"/>
</dbReference>
<dbReference type="AlphaFoldDB" id="A0A2T7PNV7"/>
<keyword evidence="3 11" id="KW-0812">Transmembrane</keyword>
<feature type="domain" description="G-protein coupled receptors family 1 profile" evidence="12">
    <location>
        <begin position="133"/>
        <end position="541"/>
    </location>
</feature>